<evidence type="ECO:0000313" key="2">
    <source>
        <dbReference type="Proteomes" id="UP000557193"/>
    </source>
</evidence>
<evidence type="ECO:0000313" key="1">
    <source>
        <dbReference type="EMBL" id="MBB6343025.1"/>
    </source>
</evidence>
<dbReference type="EMBL" id="JACHLL010000006">
    <property type="protein sequence ID" value="MBB6343025.1"/>
    <property type="molecule type" value="Genomic_DNA"/>
</dbReference>
<protein>
    <submittedName>
        <fullName evidence="1">Uncharacterized protein</fullName>
    </submittedName>
</protein>
<dbReference type="AlphaFoldDB" id="A0A7X0EVP3"/>
<keyword evidence="2" id="KW-1185">Reference proteome</keyword>
<name>A0A7X0EVP3_9PSED</name>
<dbReference type="Proteomes" id="UP000557193">
    <property type="component" value="Unassembled WGS sequence"/>
</dbReference>
<proteinExistence type="predicted"/>
<sequence>MNNELRINEALLIAGNAFQPFQCVAWAAQDGYGELSLSVIDRTFGRVLGRTRLASQNYRNPQSLAKALQKSRQDLAEQGYHLEPWSMPA</sequence>
<reference evidence="1 2" key="1">
    <citation type="submission" date="2020-08" db="EMBL/GenBank/DDBJ databases">
        <title>Functional genomics of gut bacteria from endangered species of beetles.</title>
        <authorList>
            <person name="Carlos-Shanley C."/>
        </authorList>
    </citation>
    <scope>NUCLEOTIDE SEQUENCE [LARGE SCALE GENOMIC DNA]</scope>
    <source>
        <strain evidence="1 2">S00202</strain>
    </source>
</reference>
<organism evidence="1 2">
    <name type="scientific">Pseudomonas fluvialis</name>
    <dbReference type="NCBI Taxonomy" id="1793966"/>
    <lineage>
        <taxon>Bacteria</taxon>
        <taxon>Pseudomonadati</taxon>
        <taxon>Pseudomonadota</taxon>
        <taxon>Gammaproteobacteria</taxon>
        <taxon>Pseudomonadales</taxon>
        <taxon>Pseudomonadaceae</taxon>
        <taxon>Pseudomonas</taxon>
    </lineage>
</organism>
<comment type="caution">
    <text evidence="1">The sequence shown here is derived from an EMBL/GenBank/DDBJ whole genome shotgun (WGS) entry which is preliminary data.</text>
</comment>
<gene>
    <name evidence="1" type="ORF">HNP49_003213</name>
</gene>
<accession>A0A7X0EVP3</accession>
<dbReference type="RefSeq" id="WP_184684947.1">
    <property type="nucleotide sequence ID" value="NZ_JACHLL010000006.1"/>
</dbReference>